<proteinExistence type="inferred from homology"/>
<dbReference type="Gene3D" id="3.30.450.20">
    <property type="entry name" value="PAS domain"/>
    <property type="match status" value="2"/>
</dbReference>
<keyword evidence="6 9" id="KW-0472">Membrane</keyword>
<evidence type="ECO:0000256" key="5">
    <source>
        <dbReference type="ARBA" id="ARBA00022989"/>
    </source>
</evidence>
<sequence>MAVKIENASPKLTLRTKIVGIVISTLLIVFGIVFYIAWQNALSITMDNAKKITAQQAQTQSVVINNVFDEAFSVARTLSFVLTGPSANASLNRDEANTLFKTTLEGLPQLTAVWTAFEPNAFDGKDEQYKNTAGHDETGRFIPGWHRSTGDIQMAPLVGYNDEAFGSYYLVPKKTGNEVVTDPIFYPIENSEPAFVTNIGVPLKRNNQFVGVVGITVDMVQFQRLFTKNNSFENGFASLYASNGVVIAHQNPDLRGKVTEDPEILTILKSGKNDSRIEYDALLEQDVLRSFIQIPIGKTGNSWLFALSIPTETIMKEAVFMRNLAFILGSLAILLVSLILSIGIHRFVIRPLGGEPSLAIDFAHEIAKGNLNTQLALNSNDSQSMLYALKEMQQDLVTMVTSVQSSAMAIDNVANQMSQGNENLSIRTHSQSEALTATLNQVRELSQTVENNTSQAIEANNLAQVAKQTAIDSNKMVASVVTTMQQVSNETSKMGEIISVIENIAFQTNILALNAAVEAARAGEQGKGFAVVASEVRNLALRSSTAANEIKSLIEDSVSQINVGVRQVSQVDQIMLQLLNAIEQASEIMNGMSNAFVEQTHGMDNINTAINQVDKSTEENVELVEDSSTLIQKLQSGSQDLIKAASAFQVK</sequence>
<dbReference type="SMART" id="SM00283">
    <property type="entry name" value="MA"/>
    <property type="match status" value="1"/>
</dbReference>
<protein>
    <submittedName>
        <fullName evidence="11">Methyl-accepting chemotaxis protein</fullName>
    </submittedName>
</protein>
<comment type="subcellular location">
    <subcellularLocation>
        <location evidence="1">Cell membrane</location>
        <topology evidence="1">Multi-pass membrane protein</topology>
    </subcellularLocation>
</comment>
<keyword evidence="5 9" id="KW-1133">Transmembrane helix</keyword>
<feature type="transmembrane region" description="Helical" evidence="9">
    <location>
        <begin position="18"/>
        <end position="38"/>
    </location>
</feature>
<dbReference type="GO" id="GO:0006935">
    <property type="term" value="P:chemotaxis"/>
    <property type="evidence" value="ECO:0007669"/>
    <property type="project" value="TreeGrafter"/>
</dbReference>
<dbReference type="PANTHER" id="PTHR43531">
    <property type="entry name" value="PROTEIN ICFG"/>
    <property type="match status" value="1"/>
</dbReference>
<feature type="transmembrane region" description="Helical" evidence="9">
    <location>
        <begin position="324"/>
        <end position="344"/>
    </location>
</feature>
<dbReference type="InterPro" id="IPR051310">
    <property type="entry name" value="MCP_chemotaxis"/>
</dbReference>
<dbReference type="AlphaFoldDB" id="A0A1H9Z089"/>
<accession>A0A1H9Z089</accession>
<dbReference type="OrthoDB" id="8744489at2"/>
<gene>
    <name evidence="11" type="ORF">SAMN02583745_00424</name>
</gene>
<feature type="domain" description="Methyl-accepting transducer" evidence="10">
    <location>
        <begin position="406"/>
        <end position="635"/>
    </location>
</feature>
<keyword evidence="2" id="KW-1003">Cell membrane</keyword>
<evidence type="ECO:0000256" key="2">
    <source>
        <dbReference type="ARBA" id="ARBA00022475"/>
    </source>
</evidence>
<dbReference type="GO" id="GO:0007165">
    <property type="term" value="P:signal transduction"/>
    <property type="evidence" value="ECO:0007669"/>
    <property type="project" value="UniProtKB-KW"/>
</dbReference>
<evidence type="ECO:0000256" key="4">
    <source>
        <dbReference type="ARBA" id="ARBA00022692"/>
    </source>
</evidence>
<dbReference type="EMBL" id="FOHV01000002">
    <property type="protein sequence ID" value="SES74386.1"/>
    <property type="molecule type" value="Genomic_DNA"/>
</dbReference>
<dbReference type="InterPro" id="IPR033479">
    <property type="entry name" value="dCache_1"/>
</dbReference>
<dbReference type="CDD" id="cd18774">
    <property type="entry name" value="PDC2_HK_sensor"/>
    <property type="match status" value="1"/>
</dbReference>
<evidence type="ECO:0000256" key="9">
    <source>
        <dbReference type="SAM" id="Phobius"/>
    </source>
</evidence>
<evidence type="ECO:0000256" key="1">
    <source>
        <dbReference type="ARBA" id="ARBA00004651"/>
    </source>
</evidence>
<name>A0A1H9Z089_9GAMM</name>
<keyword evidence="8" id="KW-0807">Transducer</keyword>
<evidence type="ECO:0000256" key="7">
    <source>
        <dbReference type="ARBA" id="ARBA00029447"/>
    </source>
</evidence>
<dbReference type="PANTHER" id="PTHR43531:SF14">
    <property type="entry name" value="METHYL-ACCEPTING CHEMOTAXIS PROTEIN I-RELATED"/>
    <property type="match status" value="1"/>
</dbReference>
<evidence type="ECO:0000256" key="3">
    <source>
        <dbReference type="ARBA" id="ARBA00022481"/>
    </source>
</evidence>
<dbReference type="STRING" id="1123402.SAMN02583745_00424"/>
<dbReference type="GO" id="GO:0005886">
    <property type="term" value="C:plasma membrane"/>
    <property type="evidence" value="ECO:0007669"/>
    <property type="project" value="UniProtKB-SubCell"/>
</dbReference>
<comment type="similarity">
    <text evidence="7">Belongs to the methyl-accepting chemotaxis (MCP) protein family.</text>
</comment>
<dbReference type="GO" id="GO:0004888">
    <property type="term" value="F:transmembrane signaling receptor activity"/>
    <property type="evidence" value="ECO:0007669"/>
    <property type="project" value="TreeGrafter"/>
</dbReference>
<dbReference type="PROSITE" id="PS50111">
    <property type="entry name" value="CHEMOTAXIS_TRANSDUC_2"/>
    <property type="match status" value="1"/>
</dbReference>
<dbReference type="Gene3D" id="1.10.287.950">
    <property type="entry name" value="Methyl-accepting chemotaxis protein"/>
    <property type="match status" value="1"/>
</dbReference>
<evidence type="ECO:0000313" key="11">
    <source>
        <dbReference type="EMBL" id="SES74386.1"/>
    </source>
</evidence>
<keyword evidence="4 9" id="KW-0812">Transmembrane</keyword>
<dbReference type="SUPFAM" id="SSF58104">
    <property type="entry name" value="Methyl-accepting chemotaxis protein (MCP) signaling domain"/>
    <property type="match status" value="1"/>
</dbReference>
<dbReference type="CDD" id="cd11386">
    <property type="entry name" value="MCP_signal"/>
    <property type="match status" value="1"/>
</dbReference>
<evidence type="ECO:0000256" key="8">
    <source>
        <dbReference type="PROSITE-ProRule" id="PRU00284"/>
    </source>
</evidence>
<keyword evidence="3" id="KW-0488">Methylation</keyword>
<organism evidence="11 12">
    <name type="scientific">Thorsellia anophelis DSM 18579</name>
    <dbReference type="NCBI Taxonomy" id="1123402"/>
    <lineage>
        <taxon>Bacteria</taxon>
        <taxon>Pseudomonadati</taxon>
        <taxon>Pseudomonadota</taxon>
        <taxon>Gammaproteobacteria</taxon>
        <taxon>Enterobacterales</taxon>
        <taxon>Thorselliaceae</taxon>
        <taxon>Thorsellia</taxon>
    </lineage>
</organism>
<dbReference type="Pfam" id="PF02743">
    <property type="entry name" value="dCache_1"/>
    <property type="match status" value="1"/>
</dbReference>
<keyword evidence="12" id="KW-1185">Reference proteome</keyword>
<evidence type="ECO:0000259" key="10">
    <source>
        <dbReference type="PROSITE" id="PS50111"/>
    </source>
</evidence>
<evidence type="ECO:0000256" key="6">
    <source>
        <dbReference type="ARBA" id="ARBA00023136"/>
    </source>
</evidence>
<dbReference type="Pfam" id="PF00015">
    <property type="entry name" value="MCPsignal"/>
    <property type="match status" value="1"/>
</dbReference>
<dbReference type="CDD" id="cd12913">
    <property type="entry name" value="PDC1_MCP_like"/>
    <property type="match status" value="1"/>
</dbReference>
<reference evidence="12" key="1">
    <citation type="submission" date="2016-10" db="EMBL/GenBank/DDBJ databases">
        <authorList>
            <person name="Varghese N."/>
            <person name="Submissions S."/>
        </authorList>
    </citation>
    <scope>NUCLEOTIDE SEQUENCE [LARGE SCALE GENOMIC DNA]</scope>
    <source>
        <strain evidence="12">DSM 18579</strain>
    </source>
</reference>
<evidence type="ECO:0000313" key="12">
    <source>
        <dbReference type="Proteomes" id="UP000242642"/>
    </source>
</evidence>
<dbReference type="InterPro" id="IPR004089">
    <property type="entry name" value="MCPsignal_dom"/>
</dbReference>
<dbReference type="Proteomes" id="UP000242642">
    <property type="component" value="Unassembled WGS sequence"/>
</dbReference>